<dbReference type="EMBL" id="KV440980">
    <property type="protein sequence ID" value="OAD73983.1"/>
    <property type="molecule type" value="Genomic_DNA"/>
</dbReference>
<protein>
    <submittedName>
        <fullName evidence="2">Uncharacterized protein</fullName>
    </submittedName>
</protein>
<dbReference type="VEuPathDB" id="FungiDB:PHYBLDRAFT_64930"/>
<dbReference type="InParanoid" id="A0A162UC15"/>
<dbReference type="AlphaFoldDB" id="A0A162UC15"/>
<reference evidence="3" key="1">
    <citation type="submission" date="2015-06" db="EMBL/GenBank/DDBJ databases">
        <title>Expansion of signal transduction pathways in fungi by whole-genome duplication.</title>
        <authorList>
            <consortium name="DOE Joint Genome Institute"/>
            <person name="Corrochano L.M."/>
            <person name="Kuo A."/>
            <person name="Marcet-Houben M."/>
            <person name="Polaino S."/>
            <person name="Salamov A."/>
            <person name="Villalobos J.M."/>
            <person name="Alvarez M.I."/>
            <person name="Avalos J."/>
            <person name="Benito E.P."/>
            <person name="Benoit I."/>
            <person name="Burger G."/>
            <person name="Camino L.P."/>
            <person name="Canovas D."/>
            <person name="Cerda-Olmedo E."/>
            <person name="Cheng J.-F."/>
            <person name="Dominguez A."/>
            <person name="Elias M."/>
            <person name="Eslava A.P."/>
            <person name="Glaser F."/>
            <person name="Grimwood J."/>
            <person name="Gutierrez G."/>
            <person name="Heitman J."/>
            <person name="Henrissat B."/>
            <person name="Iturriaga E.A."/>
            <person name="Lang B.F."/>
            <person name="Lavin J.L."/>
            <person name="Lee S."/>
            <person name="Li W."/>
            <person name="Lindquist E."/>
            <person name="Lopez-Garcia S."/>
            <person name="Luque E.M."/>
            <person name="Marcos A.T."/>
            <person name="Martin J."/>
            <person name="McCluskey K."/>
            <person name="Medina H.R."/>
            <person name="Miralles-Duran A."/>
            <person name="Miyazaki A."/>
            <person name="Munoz-Torres E."/>
            <person name="Oguiza J.A."/>
            <person name="Ohm R."/>
            <person name="Olmedo M."/>
            <person name="Orejas M."/>
            <person name="Ortiz-Castellanos L."/>
            <person name="Pisabarro A.G."/>
            <person name="Rodriguez-Romero J."/>
            <person name="Ruiz-Herrera J."/>
            <person name="Ruiz-Vazquez R."/>
            <person name="Sanz C."/>
            <person name="Schackwitz W."/>
            <person name="Schmutz J."/>
            <person name="Shahriari M."/>
            <person name="Shelest E."/>
            <person name="Silva-Franco F."/>
            <person name="Soanes D."/>
            <person name="Syed K."/>
            <person name="Tagua V.G."/>
            <person name="Talbot N.J."/>
            <person name="Thon M."/>
            <person name="De vries R.P."/>
            <person name="Wiebenga A."/>
            <person name="Yadav J.S."/>
            <person name="Braun E.L."/>
            <person name="Baker S."/>
            <person name="Garre V."/>
            <person name="Horwitz B."/>
            <person name="Torres-Martinez S."/>
            <person name="Idnurm A."/>
            <person name="Herrera-Estrella A."/>
            <person name="Gabaldon T."/>
            <person name="Grigoriev I.V."/>
        </authorList>
    </citation>
    <scope>NUCLEOTIDE SEQUENCE [LARGE SCALE GENOMIC DNA]</scope>
    <source>
        <strain evidence="3">NRRL 1555(-)</strain>
    </source>
</reference>
<feature type="region of interest" description="Disordered" evidence="1">
    <location>
        <begin position="1"/>
        <end position="30"/>
    </location>
</feature>
<evidence type="ECO:0000256" key="1">
    <source>
        <dbReference type="SAM" id="MobiDB-lite"/>
    </source>
</evidence>
<feature type="compositionally biased region" description="Basic residues" evidence="1">
    <location>
        <begin position="18"/>
        <end position="30"/>
    </location>
</feature>
<accession>A0A162UC15</accession>
<keyword evidence="3" id="KW-1185">Reference proteome</keyword>
<name>A0A162UC15_PHYB8</name>
<dbReference type="Proteomes" id="UP000077315">
    <property type="component" value="Unassembled WGS sequence"/>
</dbReference>
<proteinExistence type="predicted"/>
<feature type="region of interest" description="Disordered" evidence="1">
    <location>
        <begin position="163"/>
        <end position="190"/>
    </location>
</feature>
<feature type="compositionally biased region" description="Polar residues" evidence="1">
    <location>
        <begin position="1"/>
        <end position="17"/>
    </location>
</feature>
<evidence type="ECO:0000313" key="3">
    <source>
        <dbReference type="Proteomes" id="UP000077315"/>
    </source>
</evidence>
<dbReference type="RefSeq" id="XP_018292023.1">
    <property type="nucleotide sequence ID" value="XM_018441374.1"/>
</dbReference>
<organism evidence="2 3">
    <name type="scientific">Phycomyces blakesleeanus (strain ATCC 8743b / DSM 1359 / FGSC 10004 / NBRC 33097 / NRRL 1555)</name>
    <dbReference type="NCBI Taxonomy" id="763407"/>
    <lineage>
        <taxon>Eukaryota</taxon>
        <taxon>Fungi</taxon>
        <taxon>Fungi incertae sedis</taxon>
        <taxon>Mucoromycota</taxon>
        <taxon>Mucoromycotina</taxon>
        <taxon>Mucoromycetes</taxon>
        <taxon>Mucorales</taxon>
        <taxon>Phycomycetaceae</taxon>
        <taxon>Phycomyces</taxon>
    </lineage>
</organism>
<evidence type="ECO:0000313" key="2">
    <source>
        <dbReference type="EMBL" id="OAD73983.1"/>
    </source>
</evidence>
<dbReference type="GeneID" id="29002280"/>
<sequence length="272" mass="31653">MNIEQYNPSIPSQSLKNTSKKVKKYGHNSRKRDEALVEALIYAHPFNKKPGKKDELWEKVRTIVNKVDEHLESLSPTAIKNRREYLLKIYKQKENEDNNARGNNDLYPELERLLAELVALGDDLNEEKEDEKKVKDEEVAEKERWDELIKDRATRSVELLCQGPSSSKKRRIEDDRESREGSRSPKRVQQDAENANAYFVLKDFKDEIKDVVDVDTDYEMIGTMRRMEEKISSLADSNERIVEEVKGTREAILDFKDVLCRFLTAIAPPPLQ</sequence>
<gene>
    <name evidence="2" type="ORF">PHYBLDRAFT_64930</name>
</gene>
<feature type="compositionally biased region" description="Basic and acidic residues" evidence="1">
    <location>
        <begin position="171"/>
        <end position="183"/>
    </location>
</feature>